<organism evidence="1 2">
    <name type="scientific">Brachionus plicatilis</name>
    <name type="common">Marine rotifer</name>
    <name type="synonym">Brachionus muelleri</name>
    <dbReference type="NCBI Taxonomy" id="10195"/>
    <lineage>
        <taxon>Eukaryota</taxon>
        <taxon>Metazoa</taxon>
        <taxon>Spiralia</taxon>
        <taxon>Gnathifera</taxon>
        <taxon>Rotifera</taxon>
        <taxon>Eurotatoria</taxon>
        <taxon>Monogononta</taxon>
        <taxon>Pseudotrocha</taxon>
        <taxon>Ploima</taxon>
        <taxon>Brachionidae</taxon>
        <taxon>Brachionus</taxon>
    </lineage>
</organism>
<gene>
    <name evidence="1" type="ORF">BpHYR1_014535</name>
</gene>
<dbReference type="AlphaFoldDB" id="A0A3M7PZE3"/>
<proteinExistence type="predicted"/>
<dbReference type="EMBL" id="REGN01008240">
    <property type="protein sequence ID" value="RNA04101.1"/>
    <property type="molecule type" value="Genomic_DNA"/>
</dbReference>
<name>A0A3M7PZE3_BRAPC</name>
<evidence type="ECO:0000313" key="2">
    <source>
        <dbReference type="Proteomes" id="UP000276133"/>
    </source>
</evidence>
<accession>A0A3M7PZE3</accession>
<dbReference type="OrthoDB" id="5953030at2759"/>
<reference evidence="1 2" key="1">
    <citation type="journal article" date="2018" name="Sci. Rep.">
        <title>Genomic signatures of local adaptation to the degree of environmental predictability in rotifers.</title>
        <authorList>
            <person name="Franch-Gras L."/>
            <person name="Hahn C."/>
            <person name="Garcia-Roger E.M."/>
            <person name="Carmona M.J."/>
            <person name="Serra M."/>
            <person name="Gomez A."/>
        </authorList>
    </citation>
    <scope>NUCLEOTIDE SEQUENCE [LARGE SCALE GENOMIC DNA]</scope>
    <source>
        <strain evidence="1">HYR1</strain>
    </source>
</reference>
<evidence type="ECO:0000313" key="1">
    <source>
        <dbReference type="EMBL" id="RNA04101.1"/>
    </source>
</evidence>
<comment type="caution">
    <text evidence="1">The sequence shown here is derived from an EMBL/GenBank/DDBJ whole genome shotgun (WGS) entry which is preliminary data.</text>
</comment>
<dbReference type="Proteomes" id="UP000276133">
    <property type="component" value="Unassembled WGS sequence"/>
</dbReference>
<keyword evidence="2" id="KW-1185">Reference proteome</keyword>
<sequence>MDIISKRKNLNKMITKKVSSHEKPTPKKLKVIQNLVVRSILKLKYDTPSNIIHQEAFNKLNLLTASNQL</sequence>
<protein>
    <submittedName>
        <fullName evidence="1">Uncharacterized protein</fullName>
    </submittedName>
</protein>